<feature type="transmembrane region" description="Helical" evidence="5">
    <location>
        <begin position="400"/>
        <end position="422"/>
    </location>
</feature>
<evidence type="ECO:0000256" key="5">
    <source>
        <dbReference type="SAM" id="Phobius"/>
    </source>
</evidence>
<keyword evidence="7" id="KW-1185">Reference proteome</keyword>
<dbReference type="Gene3D" id="3.40.50.300">
    <property type="entry name" value="P-loop containing nucleotide triphosphate hydrolases"/>
    <property type="match status" value="1"/>
</dbReference>
<reference evidence="6 7" key="1">
    <citation type="submission" date="2021-04" db="EMBL/GenBank/DDBJ databases">
        <authorList>
            <person name="Bliznina A."/>
        </authorList>
    </citation>
    <scope>NUCLEOTIDE SEQUENCE [LARGE SCALE GENOMIC DNA]</scope>
</reference>
<keyword evidence="3 5" id="KW-1133">Transmembrane helix</keyword>
<evidence type="ECO:0000256" key="3">
    <source>
        <dbReference type="ARBA" id="ARBA00022989"/>
    </source>
</evidence>
<comment type="subcellular location">
    <subcellularLocation>
        <location evidence="1">Membrane</location>
        <topology evidence="1">Multi-pass membrane protein</topology>
    </subcellularLocation>
</comment>
<evidence type="ECO:0000313" key="6">
    <source>
        <dbReference type="EMBL" id="CAG5104015.1"/>
    </source>
</evidence>
<dbReference type="Pfam" id="PF07690">
    <property type="entry name" value="MFS_1"/>
    <property type="match status" value="1"/>
</dbReference>
<dbReference type="InterPro" id="IPR036259">
    <property type="entry name" value="MFS_trans_sf"/>
</dbReference>
<keyword evidence="2 5" id="KW-0812">Transmembrane</keyword>
<feature type="transmembrane region" description="Helical" evidence="5">
    <location>
        <begin position="655"/>
        <end position="676"/>
    </location>
</feature>
<feature type="transmembrane region" description="Helical" evidence="5">
    <location>
        <begin position="489"/>
        <end position="513"/>
    </location>
</feature>
<evidence type="ECO:0000313" key="7">
    <source>
        <dbReference type="Proteomes" id="UP001158576"/>
    </source>
</evidence>
<feature type="transmembrane region" description="Helical" evidence="5">
    <location>
        <begin position="630"/>
        <end position="649"/>
    </location>
</feature>
<organism evidence="6 7">
    <name type="scientific">Oikopleura dioica</name>
    <name type="common">Tunicate</name>
    <dbReference type="NCBI Taxonomy" id="34765"/>
    <lineage>
        <taxon>Eukaryota</taxon>
        <taxon>Metazoa</taxon>
        <taxon>Chordata</taxon>
        <taxon>Tunicata</taxon>
        <taxon>Appendicularia</taxon>
        <taxon>Copelata</taxon>
        <taxon>Oikopleuridae</taxon>
        <taxon>Oikopleura</taxon>
    </lineage>
</organism>
<evidence type="ECO:0000256" key="2">
    <source>
        <dbReference type="ARBA" id="ARBA00022692"/>
    </source>
</evidence>
<accession>A0ABN7SLR3</accession>
<feature type="transmembrane region" description="Helical" evidence="5">
    <location>
        <begin position="688"/>
        <end position="716"/>
    </location>
</feature>
<dbReference type="InterPro" id="IPR049680">
    <property type="entry name" value="FLVCR1-2_SLC49-like"/>
</dbReference>
<name>A0ABN7SLR3_OIKDI</name>
<feature type="transmembrane region" description="Helical" evidence="5">
    <location>
        <begin position="6"/>
        <end position="24"/>
    </location>
</feature>
<dbReference type="InterPro" id="IPR011701">
    <property type="entry name" value="MFS"/>
</dbReference>
<feature type="transmembrane region" description="Helical" evidence="5">
    <location>
        <begin position="728"/>
        <end position="750"/>
    </location>
</feature>
<protein>
    <submittedName>
        <fullName evidence="6">Oidioi.mRNA.OKI2018_I69.chr1.g1049.t1.cds</fullName>
    </submittedName>
</protein>
<evidence type="ECO:0000256" key="4">
    <source>
        <dbReference type="ARBA" id="ARBA00023136"/>
    </source>
</evidence>
<dbReference type="Gene3D" id="1.20.1250.20">
    <property type="entry name" value="MFS general substrate transporter like domains"/>
    <property type="match status" value="2"/>
</dbReference>
<dbReference type="SUPFAM" id="SSF103473">
    <property type="entry name" value="MFS general substrate transporter"/>
    <property type="match status" value="1"/>
</dbReference>
<proteinExistence type="predicted"/>
<feature type="transmembrane region" description="Helical" evidence="5">
    <location>
        <begin position="557"/>
        <end position="582"/>
    </location>
</feature>
<dbReference type="PANTHER" id="PTHR10924:SF4">
    <property type="entry name" value="GH15861P"/>
    <property type="match status" value="1"/>
</dbReference>
<sequence length="771" mass="87117">MRRPRIFEIFTILILFAISVYFAGNEGRERFERRKFGEFLSAEFYSERDEAEDRFSVDLGERRNELKAKFDESLKEELTEAAYQRELLKFLKNEEAKESIAEFELALESDPLAYQLPNIVVTGAKKCGTKALQRFFGHHPQVIRGYAESPFQTLEDSELSFKNYLKNLYRIWSLEDLRKKIEENLESDRENFFMAKTGMAGIKWLLDYLEENPALLEKHENLKTWKKNVQCITILCDPVHRLLSDFKHMKDDKAGHMGHLNKKTLGSDSALMPLADLSFDKYVETYLPLLTENANSEGVPREMTTVMANGAYGYLYKYYRSNTGDPKIFANTGLILDGNSLKSRPWESFQWNLHVKPERYRWIVLGIFFGNAFLASFQWVNYIMVPDLFASFFHTSFSTISWTTQIYMVSFCVFMLPIIWWLELRNIKVALRVGSFLAAAAALAKCVVKPNMLPLHLVAQLLSSMSNNFVFIMPGVIAERWFPLDELSFATAIAAGGMIFGNSVGYLLPALIIRALPELPPSITAAKKRQEPEKLDYLDTVKACLQTSKSLAKNTNWLLLQAGGSISAGVFFALCTLINQILKPSFCDEIDPNGVNKIIGGISFVMLVAGAFSGPIVGTLVDKTKLFKTFTLSNTVVFTLCFVGVTILFHHGLVWADFVLFGLIGSCVSSMFNLIMQFSFELTFPEPCTFVAGFIGILQQLSGVILTQIAQAILLNKDSSQDCPPKEASFNCLIFLSSCLVAATICCSLVKEDLRRLNVENEDPHSSRPKE</sequence>
<keyword evidence="4 5" id="KW-0472">Membrane</keyword>
<gene>
    <name evidence="6" type="ORF">OKIOD_LOCUS9814</name>
</gene>
<evidence type="ECO:0000256" key="1">
    <source>
        <dbReference type="ARBA" id="ARBA00004141"/>
    </source>
</evidence>
<feature type="transmembrane region" description="Helical" evidence="5">
    <location>
        <begin position="362"/>
        <end position="380"/>
    </location>
</feature>
<dbReference type="SUPFAM" id="SSF52540">
    <property type="entry name" value="P-loop containing nucleoside triphosphate hydrolases"/>
    <property type="match status" value="1"/>
</dbReference>
<dbReference type="EMBL" id="OU015566">
    <property type="protein sequence ID" value="CAG5104015.1"/>
    <property type="molecule type" value="Genomic_DNA"/>
</dbReference>
<dbReference type="InterPro" id="IPR027417">
    <property type="entry name" value="P-loop_NTPase"/>
</dbReference>
<dbReference type="Proteomes" id="UP001158576">
    <property type="component" value="Chromosome 1"/>
</dbReference>
<dbReference type="PANTHER" id="PTHR10924">
    <property type="entry name" value="MAJOR FACILITATOR SUPERFAMILY PROTEIN-RELATED"/>
    <property type="match status" value="1"/>
</dbReference>
<feature type="transmembrane region" description="Helical" evidence="5">
    <location>
        <begin position="598"/>
        <end position="618"/>
    </location>
</feature>